<dbReference type="Proteomes" id="UP001460270">
    <property type="component" value="Unassembled WGS sequence"/>
</dbReference>
<dbReference type="GO" id="GO:0005634">
    <property type="term" value="C:nucleus"/>
    <property type="evidence" value="ECO:0007669"/>
    <property type="project" value="UniProtKB-SubCell"/>
</dbReference>
<feature type="domain" description="C2H2-type" evidence="13">
    <location>
        <begin position="429"/>
        <end position="456"/>
    </location>
</feature>
<dbReference type="InterPro" id="IPR013087">
    <property type="entry name" value="Znf_C2H2_type"/>
</dbReference>
<feature type="compositionally biased region" description="Polar residues" evidence="12">
    <location>
        <begin position="111"/>
        <end position="148"/>
    </location>
</feature>
<dbReference type="EMBL" id="JBBPFD010000018">
    <property type="protein sequence ID" value="KAK7889168.1"/>
    <property type="molecule type" value="Genomic_DNA"/>
</dbReference>
<dbReference type="FunFam" id="3.30.160.60:FF:000145">
    <property type="entry name" value="Zinc finger protein 574"/>
    <property type="match status" value="1"/>
</dbReference>
<comment type="similarity">
    <text evidence="2">Belongs to the krueppel C2H2-type zinc-finger protein family.</text>
</comment>
<keyword evidence="7" id="KW-0805">Transcription regulation</keyword>
<evidence type="ECO:0000256" key="4">
    <source>
        <dbReference type="ARBA" id="ARBA00022737"/>
    </source>
</evidence>
<dbReference type="GO" id="GO:0000977">
    <property type="term" value="F:RNA polymerase II transcription regulatory region sequence-specific DNA binding"/>
    <property type="evidence" value="ECO:0007669"/>
    <property type="project" value="TreeGrafter"/>
</dbReference>
<dbReference type="FunFam" id="3.30.160.60:FF:001506">
    <property type="entry name" value="Zinc finger protein"/>
    <property type="match status" value="1"/>
</dbReference>
<dbReference type="SUPFAM" id="SSF57667">
    <property type="entry name" value="beta-beta-alpha zinc fingers"/>
    <property type="match status" value="2"/>
</dbReference>
<evidence type="ECO:0000259" key="13">
    <source>
        <dbReference type="PROSITE" id="PS50157"/>
    </source>
</evidence>
<keyword evidence="15" id="KW-1185">Reference proteome</keyword>
<dbReference type="PROSITE" id="PS50157">
    <property type="entry name" value="ZINC_FINGER_C2H2_2"/>
    <property type="match status" value="3"/>
</dbReference>
<keyword evidence="10" id="KW-0539">Nucleus</keyword>
<dbReference type="InterPro" id="IPR050717">
    <property type="entry name" value="C2H2-ZF_Transcription_Reg"/>
</dbReference>
<evidence type="ECO:0000256" key="7">
    <source>
        <dbReference type="ARBA" id="ARBA00023015"/>
    </source>
</evidence>
<keyword evidence="3" id="KW-0479">Metal-binding</keyword>
<gene>
    <name evidence="14" type="ORF">WMY93_024728</name>
</gene>
<reference evidence="15" key="1">
    <citation type="submission" date="2024-04" db="EMBL/GenBank/DDBJ databases">
        <title>Salinicola lusitanus LLJ914,a marine bacterium isolated from the Okinawa Trough.</title>
        <authorList>
            <person name="Li J."/>
        </authorList>
    </citation>
    <scope>NUCLEOTIDE SEQUENCE [LARGE SCALE GENOMIC DNA]</scope>
</reference>
<dbReference type="Pfam" id="PF00096">
    <property type="entry name" value="zf-C2H2"/>
    <property type="match status" value="3"/>
</dbReference>
<keyword evidence="8" id="KW-0238">DNA-binding</keyword>
<feature type="domain" description="C2H2-type" evidence="13">
    <location>
        <begin position="249"/>
        <end position="276"/>
    </location>
</feature>
<evidence type="ECO:0000313" key="14">
    <source>
        <dbReference type="EMBL" id="KAK7889168.1"/>
    </source>
</evidence>
<evidence type="ECO:0000256" key="10">
    <source>
        <dbReference type="ARBA" id="ARBA00023242"/>
    </source>
</evidence>
<dbReference type="InterPro" id="IPR036236">
    <property type="entry name" value="Znf_C2H2_sf"/>
</dbReference>
<keyword evidence="6" id="KW-0862">Zinc</keyword>
<evidence type="ECO:0000256" key="2">
    <source>
        <dbReference type="ARBA" id="ARBA00006991"/>
    </source>
</evidence>
<feature type="region of interest" description="Disordered" evidence="12">
    <location>
        <begin position="191"/>
        <end position="210"/>
    </location>
</feature>
<dbReference type="PANTHER" id="PTHR14196">
    <property type="entry name" value="ODD-SKIPPED - RELATED"/>
    <property type="match status" value="1"/>
</dbReference>
<evidence type="ECO:0000256" key="3">
    <source>
        <dbReference type="ARBA" id="ARBA00022723"/>
    </source>
</evidence>
<comment type="subcellular location">
    <subcellularLocation>
        <location evidence="1">Nucleus</location>
    </subcellularLocation>
</comment>
<dbReference type="AlphaFoldDB" id="A0AAW0N3R1"/>
<evidence type="ECO:0000256" key="11">
    <source>
        <dbReference type="PROSITE-ProRule" id="PRU00042"/>
    </source>
</evidence>
<dbReference type="FunFam" id="3.30.160.60:FF:000912">
    <property type="entry name" value="Zinc finger protein 660"/>
    <property type="match status" value="1"/>
</dbReference>
<dbReference type="SMART" id="SM00355">
    <property type="entry name" value="ZnF_C2H2"/>
    <property type="match status" value="3"/>
</dbReference>
<feature type="domain" description="C2H2-type" evidence="13">
    <location>
        <begin position="277"/>
        <end position="304"/>
    </location>
</feature>
<keyword evidence="5 11" id="KW-0863">Zinc-finger</keyword>
<evidence type="ECO:0000256" key="8">
    <source>
        <dbReference type="ARBA" id="ARBA00023125"/>
    </source>
</evidence>
<dbReference type="GO" id="GO:0000981">
    <property type="term" value="F:DNA-binding transcription factor activity, RNA polymerase II-specific"/>
    <property type="evidence" value="ECO:0007669"/>
    <property type="project" value="TreeGrafter"/>
</dbReference>
<keyword evidence="4" id="KW-0677">Repeat</keyword>
<feature type="region of interest" description="Disordered" evidence="12">
    <location>
        <begin position="96"/>
        <end position="148"/>
    </location>
</feature>
<comment type="caution">
    <text evidence="14">The sequence shown here is derived from an EMBL/GenBank/DDBJ whole genome shotgun (WGS) entry which is preliminary data.</text>
</comment>
<evidence type="ECO:0000256" key="12">
    <source>
        <dbReference type="SAM" id="MobiDB-lite"/>
    </source>
</evidence>
<feature type="region of interest" description="Disordered" evidence="12">
    <location>
        <begin position="297"/>
        <end position="391"/>
    </location>
</feature>
<proteinExistence type="inferred from homology"/>
<protein>
    <recommendedName>
        <fullName evidence="13">C2H2-type domain-containing protein</fullName>
    </recommendedName>
</protein>
<organism evidence="14 15">
    <name type="scientific">Mugilogobius chulae</name>
    <name type="common">yellowstripe goby</name>
    <dbReference type="NCBI Taxonomy" id="88201"/>
    <lineage>
        <taxon>Eukaryota</taxon>
        <taxon>Metazoa</taxon>
        <taxon>Chordata</taxon>
        <taxon>Craniata</taxon>
        <taxon>Vertebrata</taxon>
        <taxon>Euteleostomi</taxon>
        <taxon>Actinopterygii</taxon>
        <taxon>Neopterygii</taxon>
        <taxon>Teleostei</taxon>
        <taxon>Neoteleostei</taxon>
        <taxon>Acanthomorphata</taxon>
        <taxon>Gobiaria</taxon>
        <taxon>Gobiiformes</taxon>
        <taxon>Gobioidei</taxon>
        <taxon>Gobiidae</taxon>
        <taxon>Gobionellinae</taxon>
        <taxon>Mugilogobius</taxon>
    </lineage>
</organism>
<dbReference type="Gene3D" id="3.30.160.60">
    <property type="entry name" value="Classic Zinc Finger"/>
    <property type="match status" value="4"/>
</dbReference>
<dbReference type="PROSITE" id="PS00028">
    <property type="entry name" value="ZINC_FINGER_C2H2_1"/>
    <property type="match status" value="3"/>
</dbReference>
<dbReference type="PANTHER" id="PTHR14196:SF12">
    <property type="entry name" value="ZINC FINGER PROTEIN 208-LIKE"/>
    <property type="match status" value="1"/>
</dbReference>
<dbReference type="GO" id="GO:0008270">
    <property type="term" value="F:zinc ion binding"/>
    <property type="evidence" value="ECO:0007669"/>
    <property type="project" value="UniProtKB-KW"/>
</dbReference>
<feature type="compositionally biased region" description="Basic and acidic residues" evidence="12">
    <location>
        <begin position="101"/>
        <end position="110"/>
    </location>
</feature>
<evidence type="ECO:0000256" key="9">
    <source>
        <dbReference type="ARBA" id="ARBA00023163"/>
    </source>
</evidence>
<evidence type="ECO:0000256" key="5">
    <source>
        <dbReference type="ARBA" id="ARBA00022771"/>
    </source>
</evidence>
<name>A0AAW0N3R1_9GOBI</name>
<evidence type="ECO:0000256" key="1">
    <source>
        <dbReference type="ARBA" id="ARBA00004123"/>
    </source>
</evidence>
<keyword evidence="9" id="KW-0804">Transcription</keyword>
<evidence type="ECO:0000256" key="6">
    <source>
        <dbReference type="ARBA" id="ARBA00022833"/>
    </source>
</evidence>
<sequence length="469" mass="53559">MVLVWKLQSSRHVCPTVNMNQKTLSLRTLVSERLTAAAEEIFALVERTIVEYEEELCRSKEENQRKQQLLDSLLRHDPGPQSGLWEIPSPVTPLLRKRAKSDKNKEEPSPRRQSPWSFVEEQNPSKRQNRVNRTSPETTAQSGQSCGSFQRKVQLHKWRLKLKETIQSIQIKDTSTAAHNSALISKYKRGGVSRTTGADRDEEEEETDRNHFNQVQLKDTSPSAHASSLFAFKSPPENMTLYLSNARVHECSFCEKRFTTNQSLQIHIRVHTGEKPYSCPICRKCFTQKAHLKTHIRTHTKEKPYRGVATGEREEDLFTSKTEDKRKQQLVDSGLSPKVQVHRAEGVHIISPSNQTQRSSEERELTDSSSDADDEEEPPAAQMETEADGEHYTQVQIKDTNTAAHNSENIYVQVCSRVHIRIHTGDKPYSCTDCEKEFTSKSTLDKHMITHTGEKPYSCSICKKTFPTS</sequence>
<evidence type="ECO:0000313" key="15">
    <source>
        <dbReference type="Proteomes" id="UP001460270"/>
    </source>
</evidence>
<feature type="compositionally biased region" description="Basic and acidic residues" evidence="12">
    <location>
        <begin position="316"/>
        <end position="329"/>
    </location>
</feature>
<accession>A0AAW0N3R1</accession>